<sequence length="55" mass="6493">MIIIKPATILLNELCVNEQKPLARIFYERMGFVIYKRSDLDEQGNPYPLLYMKMA</sequence>
<dbReference type="InterPro" id="IPR016181">
    <property type="entry name" value="Acyl_CoA_acyltransferase"/>
</dbReference>
<dbReference type="Proteomes" id="UP000786183">
    <property type="component" value="Unassembled WGS sequence"/>
</dbReference>
<evidence type="ECO:0000313" key="1">
    <source>
        <dbReference type="EMBL" id="MBZ7987940.1"/>
    </source>
</evidence>
<evidence type="ECO:0000313" key="2">
    <source>
        <dbReference type="Proteomes" id="UP000786183"/>
    </source>
</evidence>
<dbReference type="Gene3D" id="3.40.630.30">
    <property type="match status" value="1"/>
</dbReference>
<proteinExistence type="predicted"/>
<comment type="caution">
    <text evidence="1">The sequence shown here is derived from an EMBL/GenBank/DDBJ whole genome shotgun (WGS) entry which is preliminary data.</text>
</comment>
<dbReference type="SUPFAM" id="SSF55729">
    <property type="entry name" value="Acyl-CoA N-acyltransferases (Nat)"/>
    <property type="match status" value="1"/>
</dbReference>
<organism evidence="1 2">
    <name type="scientific">Campylobacter canadensis</name>
    <dbReference type="NCBI Taxonomy" id="449520"/>
    <lineage>
        <taxon>Bacteria</taxon>
        <taxon>Pseudomonadati</taxon>
        <taxon>Campylobacterota</taxon>
        <taxon>Epsilonproteobacteria</taxon>
        <taxon>Campylobacterales</taxon>
        <taxon>Campylobacteraceae</taxon>
        <taxon>Campylobacter</taxon>
    </lineage>
</organism>
<dbReference type="EMBL" id="JACGBB010000020">
    <property type="protein sequence ID" value="MBZ7987940.1"/>
    <property type="molecule type" value="Genomic_DNA"/>
</dbReference>
<accession>A0ABS7WT31</accession>
<reference evidence="1 2" key="1">
    <citation type="submission" date="2020-07" db="EMBL/GenBank/DDBJ databases">
        <title>Transfer of Campylobacter canadensis to the novel genus Avispirillum gen. nov., that also includes two novel species recovered from migratory waterfowl: Avispirillum anseris sp. nov. and Avispirillum brantae sp. nov.</title>
        <authorList>
            <person name="Miller W.G."/>
            <person name="Chapman M.H."/>
            <person name="Yee E."/>
            <person name="Inglis G.D."/>
        </authorList>
    </citation>
    <scope>NUCLEOTIDE SEQUENCE [LARGE SCALE GENOMIC DNA]</scope>
    <source>
        <strain evidence="1 2">L283</strain>
    </source>
</reference>
<dbReference type="RefSeq" id="WP_172233078.1">
    <property type="nucleotide sequence ID" value="NZ_CP035946.1"/>
</dbReference>
<protein>
    <submittedName>
        <fullName evidence="1">GNAT family N-acetyltransferase</fullName>
    </submittedName>
</protein>
<keyword evidence="2" id="KW-1185">Reference proteome</keyword>
<gene>
    <name evidence="1" type="ORF">AVCANL283_07510</name>
</gene>
<name>A0ABS7WT31_9BACT</name>